<name>A0A8J2K9G3_9HEXA</name>
<organism evidence="1 2">
    <name type="scientific">Allacma fusca</name>
    <dbReference type="NCBI Taxonomy" id="39272"/>
    <lineage>
        <taxon>Eukaryota</taxon>
        <taxon>Metazoa</taxon>
        <taxon>Ecdysozoa</taxon>
        <taxon>Arthropoda</taxon>
        <taxon>Hexapoda</taxon>
        <taxon>Collembola</taxon>
        <taxon>Symphypleona</taxon>
        <taxon>Sminthuridae</taxon>
        <taxon>Allacma</taxon>
    </lineage>
</organism>
<comment type="caution">
    <text evidence="1">The sequence shown here is derived from an EMBL/GenBank/DDBJ whole genome shotgun (WGS) entry which is preliminary data.</text>
</comment>
<dbReference type="EMBL" id="CAJVCH010092891">
    <property type="protein sequence ID" value="CAG7722845.1"/>
    <property type="molecule type" value="Genomic_DNA"/>
</dbReference>
<dbReference type="Proteomes" id="UP000708208">
    <property type="component" value="Unassembled WGS sequence"/>
</dbReference>
<keyword evidence="2" id="KW-1185">Reference proteome</keyword>
<sequence>FHRRDALSLPRGLLQSIFLSR</sequence>
<evidence type="ECO:0000313" key="1">
    <source>
        <dbReference type="EMBL" id="CAG7722845.1"/>
    </source>
</evidence>
<gene>
    <name evidence="1" type="ORF">AFUS01_LOCUS11955</name>
</gene>
<feature type="non-terminal residue" evidence="1">
    <location>
        <position position="1"/>
    </location>
</feature>
<accession>A0A8J2K9G3</accession>
<reference evidence="1" key="1">
    <citation type="submission" date="2021-06" db="EMBL/GenBank/DDBJ databases">
        <authorList>
            <person name="Hodson N. C."/>
            <person name="Mongue J. A."/>
            <person name="Jaron S. K."/>
        </authorList>
    </citation>
    <scope>NUCLEOTIDE SEQUENCE</scope>
</reference>
<proteinExistence type="predicted"/>
<protein>
    <submittedName>
        <fullName evidence="1">Uncharacterized protein</fullName>
    </submittedName>
</protein>
<evidence type="ECO:0000313" key="2">
    <source>
        <dbReference type="Proteomes" id="UP000708208"/>
    </source>
</evidence>
<dbReference type="AlphaFoldDB" id="A0A8J2K9G3"/>